<dbReference type="Proteomes" id="UP000035682">
    <property type="component" value="Unplaced"/>
</dbReference>
<accession>A0A090KS67</accession>
<evidence type="ECO:0000313" key="4">
    <source>
        <dbReference type="WormBase" id="SRAE_X000209800"/>
    </source>
</evidence>
<organism evidence="1">
    <name type="scientific">Strongyloides ratti</name>
    <name type="common">Parasitic roundworm</name>
    <dbReference type="NCBI Taxonomy" id="34506"/>
    <lineage>
        <taxon>Eukaryota</taxon>
        <taxon>Metazoa</taxon>
        <taxon>Ecdysozoa</taxon>
        <taxon>Nematoda</taxon>
        <taxon>Chromadorea</taxon>
        <taxon>Rhabditida</taxon>
        <taxon>Tylenchina</taxon>
        <taxon>Panagrolaimomorpha</taxon>
        <taxon>Strongyloidoidea</taxon>
        <taxon>Strongyloididae</taxon>
        <taxon>Strongyloides</taxon>
    </lineage>
</organism>
<name>A0A090KS67_STRRB</name>
<dbReference type="EMBL" id="LN609398">
    <property type="protein sequence ID" value="CEF60360.1"/>
    <property type="molecule type" value="Genomic_DNA"/>
</dbReference>
<reference evidence="3" key="3">
    <citation type="submission" date="2020-12" db="UniProtKB">
        <authorList>
            <consortium name="WormBaseParasite"/>
        </authorList>
    </citation>
    <scope>IDENTIFICATION</scope>
</reference>
<evidence type="ECO:0000313" key="3">
    <source>
        <dbReference type="WBParaSite" id="SRAE_X000209800.1"/>
    </source>
</evidence>
<dbReference type="AlphaFoldDB" id="A0A090KS67"/>
<dbReference type="WormBase" id="SRAE_X000209800">
    <property type="protein sequence ID" value="SRP05143"/>
    <property type="gene ID" value="WBGene00267676"/>
</dbReference>
<dbReference type="WBParaSite" id="SRAE_X000209800.1">
    <property type="protein sequence ID" value="SRAE_X000209800.1"/>
    <property type="gene ID" value="WBGene00267676"/>
</dbReference>
<dbReference type="InterPro" id="IPR036028">
    <property type="entry name" value="SH3-like_dom_sf"/>
</dbReference>
<dbReference type="RefSeq" id="XP_024499569.1">
    <property type="nucleotide sequence ID" value="XM_024643941.1"/>
</dbReference>
<evidence type="ECO:0000313" key="2">
    <source>
        <dbReference type="Proteomes" id="UP000035682"/>
    </source>
</evidence>
<protein>
    <submittedName>
        <fullName evidence="1 3">SH3 domain-containing protein</fullName>
    </submittedName>
</protein>
<sequence length="429" mass="50188">MSNIQIEHNYIISKSFTSTENGNILLNKYDIVEVKDINQNNCLVRRIKDGYVGWVPMGFLYSNHIDKLLLPKRNHYSLACHLNPRLSESNFNFHDIFWRDHYNTMRKREVKLSKFIRINSIINRQKEKQKIQYMVECFLYDCGSKAGRQTVSNIHKLSFSSINNKNNFFLLKNDYPTFLLRSNYNQSEVVLKMNIIEISKNQNNENIDEFLGSIVVNLLDKENNVILSNKTSNYNITENNTENNNKSNIIVKISVSDVPIGHKSDVDVLPDVILCKTDHIPLFSIFRNLCAYQLFNYRLKTDIDYIYDDFIAKFLEIVDSEDVVDYLHLLCTKYGVYKSKDRNYKLIKVFKNYILPLAIGYGIKEETITDEDLSNQTPIKNTHVIKMDSLSNYNTKIDFDPIHFLSNQKCKPVNLKQCTFQLCNTHSLD</sequence>
<dbReference type="CTD" id="36385170"/>
<reference evidence="1" key="1">
    <citation type="submission" date="2014-09" db="EMBL/GenBank/DDBJ databases">
        <authorList>
            <person name="Aslett A.Martin."/>
        </authorList>
    </citation>
    <scope>NUCLEOTIDE SEQUENCE</scope>
    <source>
        <strain evidence="1">ED321 Heterogonic</strain>
    </source>
</reference>
<reference evidence="2" key="2">
    <citation type="submission" date="2014-09" db="EMBL/GenBank/DDBJ databases">
        <authorList>
            <person name="Martin A.A."/>
        </authorList>
    </citation>
    <scope>NUCLEOTIDE SEQUENCE</scope>
    <source>
        <strain evidence="2">ED321</strain>
    </source>
</reference>
<dbReference type="SUPFAM" id="SSF50044">
    <property type="entry name" value="SH3-domain"/>
    <property type="match status" value="1"/>
</dbReference>
<dbReference type="GeneID" id="36385170"/>
<gene>
    <name evidence="1 3 4" type="ORF">SRAE_X000209800</name>
</gene>
<proteinExistence type="predicted"/>
<keyword evidence="2" id="KW-1185">Reference proteome</keyword>
<dbReference type="OrthoDB" id="5340910at2759"/>
<evidence type="ECO:0000313" key="1">
    <source>
        <dbReference type="EMBL" id="CEF60360.1"/>
    </source>
</evidence>